<feature type="region of interest" description="Disordered" evidence="1">
    <location>
        <begin position="28"/>
        <end position="61"/>
    </location>
</feature>
<dbReference type="EnsemblFungi" id="PTTG_25856-t43_1">
    <property type="protein sequence ID" value="PTTG_25856-t43_1-p1"/>
    <property type="gene ID" value="PTTG_25856"/>
</dbReference>
<sequence>MSSNQLISEKQDKPPGLDYLHQLISSQFDLSPSGPSLEDEQLKTNPEPSSRPERSPEENQGKVAFKLFSGQSNLQIIDISAKNVDKEVENPPPIPYIPVERIMDVADEPKHKRKLRRKQIVSVAVDLEGIRELAKQITNTCERKLLSYRTRSSALQDKGTLAIVDDLKNSPPQMASSSITDGIKYPKRRTQPIPTKANLPPRKASKTEKRKRRRERQKYRTSNRSGARTTPKPVTLTYI</sequence>
<dbReference type="Proteomes" id="UP000005240">
    <property type="component" value="Unassembled WGS sequence"/>
</dbReference>
<reference evidence="3" key="4">
    <citation type="submission" date="2025-05" db="UniProtKB">
        <authorList>
            <consortium name="EnsemblFungi"/>
        </authorList>
    </citation>
    <scope>IDENTIFICATION</scope>
    <source>
        <strain evidence="3">isolate 1-1 / race 1 (BBBD)</strain>
    </source>
</reference>
<evidence type="ECO:0000313" key="3">
    <source>
        <dbReference type="EnsemblFungi" id="PTTG_25856-t43_1-p1"/>
    </source>
</evidence>
<dbReference type="OrthoDB" id="2507555at2759"/>
<organism evidence="2">
    <name type="scientific">Puccinia triticina (isolate 1-1 / race 1 (BBBD))</name>
    <name type="common">Brown leaf rust fungus</name>
    <dbReference type="NCBI Taxonomy" id="630390"/>
    <lineage>
        <taxon>Eukaryota</taxon>
        <taxon>Fungi</taxon>
        <taxon>Dikarya</taxon>
        <taxon>Basidiomycota</taxon>
        <taxon>Pucciniomycotina</taxon>
        <taxon>Pucciniomycetes</taxon>
        <taxon>Pucciniales</taxon>
        <taxon>Pucciniaceae</taxon>
        <taxon>Puccinia</taxon>
    </lineage>
</organism>
<feature type="compositionally biased region" description="Basic and acidic residues" evidence="1">
    <location>
        <begin position="50"/>
        <end position="60"/>
    </location>
</feature>
<proteinExistence type="predicted"/>
<name>A0A180GYQ8_PUCT1</name>
<evidence type="ECO:0000256" key="1">
    <source>
        <dbReference type="SAM" id="MobiDB-lite"/>
    </source>
</evidence>
<reference evidence="2" key="1">
    <citation type="submission" date="2009-11" db="EMBL/GenBank/DDBJ databases">
        <authorList>
            <consortium name="The Broad Institute Genome Sequencing Platform"/>
            <person name="Ward D."/>
            <person name="Feldgarden M."/>
            <person name="Earl A."/>
            <person name="Young S.K."/>
            <person name="Zeng Q."/>
            <person name="Koehrsen M."/>
            <person name="Alvarado L."/>
            <person name="Berlin A."/>
            <person name="Bochicchio J."/>
            <person name="Borenstein D."/>
            <person name="Chapman S.B."/>
            <person name="Chen Z."/>
            <person name="Engels R."/>
            <person name="Freedman E."/>
            <person name="Gellesch M."/>
            <person name="Goldberg J."/>
            <person name="Griggs A."/>
            <person name="Gujja S."/>
            <person name="Heilman E."/>
            <person name="Heiman D."/>
            <person name="Hepburn T."/>
            <person name="Howarth C."/>
            <person name="Jen D."/>
            <person name="Larson L."/>
            <person name="Lewis B."/>
            <person name="Mehta T."/>
            <person name="Park D."/>
            <person name="Pearson M."/>
            <person name="Roberts A."/>
            <person name="Saif S."/>
            <person name="Shea T."/>
            <person name="Shenoy N."/>
            <person name="Sisk P."/>
            <person name="Stolte C."/>
            <person name="Sykes S."/>
            <person name="Thomson T."/>
            <person name="Walk T."/>
            <person name="White J."/>
            <person name="Yandava C."/>
            <person name="Izard J."/>
            <person name="Baranova O.V."/>
            <person name="Blanton J.M."/>
            <person name="Tanner A.C."/>
            <person name="Dewhirst F.E."/>
            <person name="Haas B."/>
            <person name="Nusbaum C."/>
            <person name="Birren B."/>
        </authorList>
    </citation>
    <scope>NUCLEOTIDE SEQUENCE [LARGE SCALE GENOMIC DNA]</scope>
    <source>
        <strain evidence="2">1-1 BBBD Race 1</strain>
    </source>
</reference>
<accession>A0A180GYQ8</accession>
<feature type="region of interest" description="Disordered" evidence="1">
    <location>
        <begin position="167"/>
        <end position="239"/>
    </location>
</feature>
<gene>
    <name evidence="2" type="ORF">PTTG_25856</name>
</gene>
<evidence type="ECO:0000313" key="2">
    <source>
        <dbReference type="EMBL" id="OAV97870.1"/>
    </source>
</evidence>
<evidence type="ECO:0000313" key="4">
    <source>
        <dbReference type="Proteomes" id="UP000005240"/>
    </source>
</evidence>
<reference evidence="3 4" key="3">
    <citation type="journal article" date="2017" name="G3 (Bethesda)">
        <title>Comparative analysis highlights variable genome content of wheat rusts and divergence of the mating loci.</title>
        <authorList>
            <person name="Cuomo C.A."/>
            <person name="Bakkeren G."/>
            <person name="Khalil H.B."/>
            <person name="Panwar V."/>
            <person name="Joly D."/>
            <person name="Linning R."/>
            <person name="Sakthikumar S."/>
            <person name="Song X."/>
            <person name="Adiconis X."/>
            <person name="Fan L."/>
            <person name="Goldberg J.M."/>
            <person name="Levin J.Z."/>
            <person name="Young S."/>
            <person name="Zeng Q."/>
            <person name="Anikster Y."/>
            <person name="Bruce M."/>
            <person name="Wang M."/>
            <person name="Yin C."/>
            <person name="McCallum B."/>
            <person name="Szabo L.J."/>
            <person name="Hulbert S."/>
            <person name="Chen X."/>
            <person name="Fellers J.P."/>
        </authorList>
    </citation>
    <scope>NUCLEOTIDE SEQUENCE</scope>
    <source>
        <strain evidence="4">Isolate 1-1 / race 1 (BBBD)</strain>
        <strain evidence="3">isolate 1-1 / race 1 (BBBD)</strain>
    </source>
</reference>
<protein>
    <submittedName>
        <fullName evidence="2 3">Uncharacterized protein</fullName>
    </submittedName>
</protein>
<dbReference type="VEuPathDB" id="FungiDB:PTTG_25856"/>
<feature type="compositionally biased region" description="Polar residues" evidence="1">
    <location>
        <begin position="170"/>
        <end position="180"/>
    </location>
</feature>
<reference evidence="2" key="2">
    <citation type="submission" date="2016-05" db="EMBL/GenBank/DDBJ databases">
        <title>Comparative analysis highlights variable genome content of wheat rusts and divergence of the mating loci.</title>
        <authorList>
            <person name="Cuomo C.A."/>
            <person name="Bakkeren G."/>
            <person name="Szabo L."/>
            <person name="Khalil H."/>
            <person name="Joly D."/>
            <person name="Goldberg J."/>
            <person name="Young S."/>
            <person name="Zeng Q."/>
            <person name="Fellers J."/>
        </authorList>
    </citation>
    <scope>NUCLEOTIDE SEQUENCE [LARGE SCALE GENOMIC DNA]</scope>
    <source>
        <strain evidence="2">1-1 BBBD Race 1</strain>
    </source>
</reference>
<keyword evidence="4" id="KW-1185">Reference proteome</keyword>
<dbReference type="AlphaFoldDB" id="A0A180GYQ8"/>
<dbReference type="EMBL" id="ADAS02000010">
    <property type="protein sequence ID" value="OAV97870.1"/>
    <property type="molecule type" value="Genomic_DNA"/>
</dbReference>
<feature type="compositionally biased region" description="Basic residues" evidence="1">
    <location>
        <begin position="208"/>
        <end position="221"/>
    </location>
</feature>